<dbReference type="PANTHER" id="PTHR30344">
    <property type="entry name" value="6-PHOSPHOGLUCONOLACTONASE-RELATED"/>
    <property type="match status" value="1"/>
</dbReference>
<proteinExistence type="inferred from homology"/>
<reference evidence="2 3" key="2">
    <citation type="journal article" date="2016" name="Int. J. Syst. Evol. Microbiol.">
        <title>Paenibacillus bovis sp. nov., isolated from raw yak (Bos grunniens) milk.</title>
        <authorList>
            <person name="Gao C."/>
            <person name="Han J."/>
            <person name="Liu Z."/>
            <person name="Xu X."/>
            <person name="Hang F."/>
            <person name="Wu Z."/>
        </authorList>
    </citation>
    <scope>NUCLEOTIDE SEQUENCE [LARGE SCALE GENOMIC DNA]</scope>
    <source>
        <strain evidence="2 3">BD3526</strain>
    </source>
</reference>
<dbReference type="OrthoDB" id="9790815at2"/>
<organism evidence="2 3">
    <name type="scientific">Paenibacillus bovis</name>
    <dbReference type="NCBI Taxonomy" id="1616788"/>
    <lineage>
        <taxon>Bacteria</taxon>
        <taxon>Bacillati</taxon>
        <taxon>Bacillota</taxon>
        <taxon>Bacilli</taxon>
        <taxon>Bacillales</taxon>
        <taxon>Paenibacillaceae</taxon>
        <taxon>Paenibacillus</taxon>
    </lineage>
</organism>
<dbReference type="Pfam" id="PF10282">
    <property type="entry name" value="Lactonase"/>
    <property type="match status" value="1"/>
</dbReference>
<dbReference type="RefSeq" id="WP_060534614.1">
    <property type="nucleotide sequence ID" value="NZ_CP013023.1"/>
</dbReference>
<protein>
    <submittedName>
        <fullName evidence="2">3-carboxymuconate cyclase</fullName>
    </submittedName>
</protein>
<evidence type="ECO:0000313" key="3">
    <source>
        <dbReference type="Proteomes" id="UP000078148"/>
    </source>
</evidence>
<dbReference type="Proteomes" id="UP000078148">
    <property type="component" value="Chromosome"/>
</dbReference>
<dbReference type="AlphaFoldDB" id="A0A172ZHI6"/>
<dbReference type="STRING" id="1616788.AR543_11740"/>
<dbReference type="EMBL" id="CP013023">
    <property type="protein sequence ID" value="ANF96610.1"/>
    <property type="molecule type" value="Genomic_DNA"/>
</dbReference>
<dbReference type="KEGG" id="pbv:AR543_11740"/>
<dbReference type="InterPro" id="IPR011048">
    <property type="entry name" value="Haem_d1_sf"/>
</dbReference>
<keyword evidence="3" id="KW-1185">Reference proteome</keyword>
<dbReference type="GO" id="GO:0005829">
    <property type="term" value="C:cytosol"/>
    <property type="evidence" value="ECO:0007669"/>
    <property type="project" value="TreeGrafter"/>
</dbReference>
<dbReference type="SUPFAM" id="SSF51004">
    <property type="entry name" value="C-terminal (heme d1) domain of cytochrome cd1-nitrite reductase"/>
    <property type="match status" value="1"/>
</dbReference>
<accession>A0A172ZHI6</accession>
<comment type="similarity">
    <text evidence="1">Belongs to the cycloisomerase 2 family.</text>
</comment>
<gene>
    <name evidence="2" type="ORF">AR543_11740</name>
</gene>
<dbReference type="PANTHER" id="PTHR30344:SF1">
    <property type="entry name" value="6-PHOSPHOGLUCONOLACTONASE"/>
    <property type="match status" value="1"/>
</dbReference>
<dbReference type="InterPro" id="IPR019405">
    <property type="entry name" value="Lactonase_7-beta_prop"/>
</dbReference>
<sequence>MENQNQRLLVFAGSYAEAANPGVYVYTFNEETGELTPTDSFTGLQNPTFLNVDAKAKRLYALGETASETGPKGKGGEAASFVIQPEQGKIELLNRVNTIDGPPCHIQRSEDSRYLTMVSYHGGMVGLIALEQDGSVGELLDVHQHEGHSVDPQNQDRPHPHSTFFDPAGKYLIVQDLGLDRVRTYALKADSNKLEFAVDTASTPGAGPRHLVFHPNGQYAFIINELNSTVTSYQYEAATGALNEVQTISTLPEGYEGANGCAEIAISEDGKYLYGSNRGHDSIVQYEVDASTGVLTLVQHVSTEGGHPRHFSILPGGKYLLAANRDGNNIVVFGIDQTTGKLTYTGKSVEVSKPVCIWGAYF</sequence>
<reference evidence="3" key="1">
    <citation type="submission" date="2015-10" db="EMBL/GenBank/DDBJ databases">
        <title>Genome of Paenibacillus bovis sp. nov.</title>
        <authorList>
            <person name="Wu Z."/>
            <person name="Gao C."/>
            <person name="Liu Z."/>
            <person name="Zheng H."/>
        </authorList>
    </citation>
    <scope>NUCLEOTIDE SEQUENCE [LARGE SCALE GENOMIC DNA]</scope>
    <source>
        <strain evidence="3">BD3526</strain>
    </source>
</reference>
<name>A0A172ZHI6_9BACL</name>
<dbReference type="InterPro" id="IPR015943">
    <property type="entry name" value="WD40/YVTN_repeat-like_dom_sf"/>
</dbReference>
<evidence type="ECO:0000256" key="1">
    <source>
        <dbReference type="ARBA" id="ARBA00005564"/>
    </source>
</evidence>
<dbReference type="InterPro" id="IPR050282">
    <property type="entry name" value="Cycloisomerase_2"/>
</dbReference>
<dbReference type="Gene3D" id="2.130.10.10">
    <property type="entry name" value="YVTN repeat-like/Quinoprotein amine dehydrogenase"/>
    <property type="match status" value="1"/>
</dbReference>
<dbReference type="FunFam" id="2.130.10.10:FF:000306">
    <property type="entry name" value="3-carboxymuconate cyclase"/>
    <property type="match status" value="1"/>
</dbReference>
<evidence type="ECO:0000313" key="2">
    <source>
        <dbReference type="EMBL" id="ANF96610.1"/>
    </source>
</evidence>
<dbReference type="GO" id="GO:0017057">
    <property type="term" value="F:6-phosphogluconolactonase activity"/>
    <property type="evidence" value="ECO:0007669"/>
    <property type="project" value="TreeGrafter"/>
</dbReference>